<dbReference type="NCBIfam" id="TIGR03519">
    <property type="entry name" value="T9SS_PorP_fam"/>
    <property type="match status" value="1"/>
</dbReference>
<feature type="chain" id="PRO_5026724891" evidence="1">
    <location>
        <begin position="32"/>
        <end position="350"/>
    </location>
</feature>
<comment type="caution">
    <text evidence="2">The sequence shown here is derived from an EMBL/GenBank/DDBJ whole genome shotgun (WGS) entry which is preliminary data.</text>
</comment>
<feature type="signal peptide" evidence="1">
    <location>
        <begin position="1"/>
        <end position="31"/>
    </location>
</feature>
<dbReference type="EMBL" id="WRXO01000008">
    <property type="protein sequence ID" value="MVT43700.1"/>
    <property type="molecule type" value="Genomic_DNA"/>
</dbReference>
<keyword evidence="3" id="KW-1185">Reference proteome</keyword>
<evidence type="ECO:0000256" key="1">
    <source>
        <dbReference type="SAM" id="SignalP"/>
    </source>
</evidence>
<organism evidence="2 3">
    <name type="scientific">Chitinophaga oryziterrae</name>
    <dbReference type="NCBI Taxonomy" id="1031224"/>
    <lineage>
        <taxon>Bacteria</taxon>
        <taxon>Pseudomonadati</taxon>
        <taxon>Bacteroidota</taxon>
        <taxon>Chitinophagia</taxon>
        <taxon>Chitinophagales</taxon>
        <taxon>Chitinophagaceae</taxon>
        <taxon>Chitinophaga</taxon>
    </lineage>
</organism>
<proteinExistence type="predicted"/>
<dbReference type="Proteomes" id="UP000468388">
    <property type="component" value="Unassembled WGS sequence"/>
</dbReference>
<dbReference type="AlphaFoldDB" id="A0A6N8JEP0"/>
<protein>
    <submittedName>
        <fullName evidence="2">Type IX secretion system membrane protein PorP/SprF</fullName>
    </submittedName>
</protein>
<dbReference type="Pfam" id="PF11751">
    <property type="entry name" value="PorP_SprF"/>
    <property type="match status" value="1"/>
</dbReference>
<accession>A0A6N8JEP0</accession>
<evidence type="ECO:0000313" key="3">
    <source>
        <dbReference type="Proteomes" id="UP000468388"/>
    </source>
</evidence>
<sequence>MRKPYTYKYCFMKKVLLLFTIIVAMMTPARAQDPHFSQFFASPLTLNPAFTGLFSGDYRVSGNYRSQWRSISTPFTTGTAAIDFGILKNAINYTDIWGVGVMAMYDRTGGGALTSTYLSFSTAYHKGLDPEGNHTLAVGIQATYVQKRLDQTKLMFENQIDNNGYNPALPSGESFAHPSISYIDPNIGILYNGLVGESSNIYLGTSFYHITQPTETFQNENNNRLTARWTAHGGGSFPVGMGNRIHVSALYMKQSTASEFTFGGAYGFDLSGGDEDNPKTFYLGSWYRLKDAINPYVGMEINGFTVGLSYDMNVSSLKPASNYRGGMEISVIYIHKKSDGNKYRTLCPRF</sequence>
<gene>
    <name evidence="2" type="ORF">GO495_24100</name>
</gene>
<evidence type="ECO:0000313" key="2">
    <source>
        <dbReference type="EMBL" id="MVT43700.1"/>
    </source>
</evidence>
<keyword evidence="1" id="KW-0732">Signal</keyword>
<name>A0A6N8JEP0_9BACT</name>
<reference evidence="2 3" key="1">
    <citation type="submission" date="2019-12" db="EMBL/GenBank/DDBJ databases">
        <title>The draft genomic sequence of strain Chitinophaga oryziterrae JCM 16595.</title>
        <authorList>
            <person name="Zhang X."/>
        </authorList>
    </citation>
    <scope>NUCLEOTIDE SEQUENCE [LARGE SCALE GENOMIC DNA]</scope>
    <source>
        <strain evidence="2 3">JCM 16595</strain>
    </source>
</reference>
<dbReference type="InterPro" id="IPR019861">
    <property type="entry name" value="PorP/SprF_Bacteroidetes"/>
</dbReference>